<dbReference type="Proteomes" id="UP001186944">
    <property type="component" value="Unassembled WGS sequence"/>
</dbReference>
<protein>
    <recommendedName>
        <fullName evidence="3">Tesmin/TSO1-like CXC domain-containing protein</fullName>
    </recommendedName>
</protein>
<evidence type="ECO:0008006" key="3">
    <source>
        <dbReference type="Google" id="ProtNLM"/>
    </source>
</evidence>
<organism evidence="1 2">
    <name type="scientific">Pinctada imbricata</name>
    <name type="common">Atlantic pearl-oyster</name>
    <name type="synonym">Pinctada martensii</name>
    <dbReference type="NCBI Taxonomy" id="66713"/>
    <lineage>
        <taxon>Eukaryota</taxon>
        <taxon>Metazoa</taxon>
        <taxon>Spiralia</taxon>
        <taxon>Lophotrochozoa</taxon>
        <taxon>Mollusca</taxon>
        <taxon>Bivalvia</taxon>
        <taxon>Autobranchia</taxon>
        <taxon>Pteriomorphia</taxon>
        <taxon>Pterioida</taxon>
        <taxon>Pterioidea</taxon>
        <taxon>Pteriidae</taxon>
        <taxon>Pinctada</taxon>
    </lineage>
</organism>
<keyword evidence="2" id="KW-1185">Reference proteome</keyword>
<reference evidence="1" key="1">
    <citation type="submission" date="2019-08" db="EMBL/GenBank/DDBJ databases">
        <title>The improved chromosome-level genome for the pearl oyster Pinctada fucata martensii using PacBio sequencing and Hi-C.</title>
        <authorList>
            <person name="Zheng Z."/>
        </authorList>
    </citation>
    <scope>NUCLEOTIDE SEQUENCE</scope>
    <source>
        <strain evidence="1">ZZ-2019</strain>
        <tissue evidence="1">Adductor muscle</tissue>
    </source>
</reference>
<accession>A0AA88Y174</accession>
<dbReference type="EMBL" id="VSWD01000007">
    <property type="protein sequence ID" value="KAK3096470.1"/>
    <property type="molecule type" value="Genomic_DNA"/>
</dbReference>
<dbReference type="PANTHER" id="PTHR46704">
    <property type="entry name" value="CXC DOMAIN-CONTAINING PROTEIN-RELATED"/>
    <property type="match status" value="1"/>
</dbReference>
<dbReference type="AlphaFoldDB" id="A0AA88Y174"/>
<evidence type="ECO:0000313" key="2">
    <source>
        <dbReference type="Proteomes" id="UP001186944"/>
    </source>
</evidence>
<name>A0AA88Y174_PINIB</name>
<proteinExistence type="predicted"/>
<comment type="caution">
    <text evidence="1">The sequence shown here is derived from an EMBL/GenBank/DDBJ whole genome shotgun (WGS) entry which is preliminary data.</text>
</comment>
<dbReference type="PANTHER" id="PTHR46704:SF9">
    <property type="entry name" value="BHLH DOMAIN-CONTAINING PROTEIN"/>
    <property type="match status" value="1"/>
</dbReference>
<evidence type="ECO:0000313" key="1">
    <source>
        <dbReference type="EMBL" id="KAK3096470.1"/>
    </source>
</evidence>
<sequence>MGIVQCMDGKKYKTFGDLAMGYLNSLLNCFSQSNEVVDVFDRYDTELSIKGTERKLRARRANCTKVYQVLESRGLPDLKKFLAVEENKRQLVSFLGSFVEKVVCMSERVPNGKTLYMAGAFDNPDIVKKFTTEEVNLCEELGSTQEEADTRIILHLINIDSSFKRSGTRGRVIVQSSDTDVLVLCCHFLQKLTNTDELWIQKGHCVRDGKKFVPVHDIYKALPSHVPKVLPVLHALSGCDTVSSMYGIGKKSVFKLMCLDVEICLGLEDVEDGMIFLNACRRFVARLYDAKSKYKDSHGDLNKLRYKLATAKEPSLARLPPSEMAFREHVERARLQSIIWLNADVAVAPSISPTDHGWSIEEGTLCPVPFKGNMTEDILNELICQCKGKKKCHDNCVCRSRQFPCTELCVCGGLDMCLNEHTHNLIVGKQMEGNEELVD</sequence>
<gene>
    <name evidence="1" type="ORF">FSP39_000527</name>
</gene>